<dbReference type="STRING" id="6239.B0041.8.1"/>
<evidence type="ECO:0000313" key="2">
    <source>
        <dbReference type="EMBL" id="CCD61254.1"/>
    </source>
</evidence>
<feature type="region of interest" description="Disordered" evidence="1">
    <location>
        <begin position="55"/>
        <end position="80"/>
    </location>
</feature>
<dbReference type="AGR" id="WB:WBGene00015011"/>
<evidence type="ECO:0007829" key="5">
    <source>
        <dbReference type="PeptideAtlas" id="Q95R19"/>
    </source>
</evidence>
<organism evidence="2 3">
    <name type="scientific">Caenorhabditis elegans</name>
    <dbReference type="NCBI Taxonomy" id="6239"/>
    <lineage>
        <taxon>Eukaryota</taxon>
        <taxon>Metazoa</taxon>
        <taxon>Ecdysozoa</taxon>
        <taxon>Nematoda</taxon>
        <taxon>Chromadorea</taxon>
        <taxon>Rhabditida</taxon>
        <taxon>Rhabditina</taxon>
        <taxon>Rhabditomorpha</taxon>
        <taxon>Rhabditoidea</taxon>
        <taxon>Rhabditidae</taxon>
        <taxon>Peloderinae</taxon>
        <taxon>Caenorhabditis</taxon>
    </lineage>
</organism>
<sequence length="199" mass="22553">MLSSTSTFFPLVKIDYKRMELLRKAAQMKNFRVNEDTLRKLNDVETVGEIISTTPSTSSVESSGFRRNAKRKMDDDSNTSMFSEEQCSHCGCRMLRVVDPGRPDRMMVLECMRSNCLASVKLTDLPVGTVIGKEISLTPKSAYNTLARYYPKNRYTPELDSFDQEQHGKRKANVKIFESSARGIFIDVPGQDTKARFVA</sequence>
<dbReference type="WormBase" id="B0041.8">
    <property type="protein sequence ID" value="CE29528"/>
    <property type="gene ID" value="WBGene00015011"/>
</dbReference>
<dbReference type="KEGG" id="cel:CELE_B0041.8"/>
<evidence type="ECO:0000256" key="1">
    <source>
        <dbReference type="SAM" id="MobiDB-lite"/>
    </source>
</evidence>
<keyword evidence="3" id="KW-1185">Reference proteome</keyword>
<dbReference type="eggNOG" id="ENOG502TI4D">
    <property type="taxonomic scope" value="Eukaryota"/>
</dbReference>
<dbReference type="UCSC" id="B0041.8.1">
    <property type="organism name" value="c. elegans"/>
</dbReference>
<evidence type="ECO:0000313" key="4">
    <source>
        <dbReference type="WormBase" id="B0041.8"/>
    </source>
</evidence>
<reference evidence="2 3" key="1">
    <citation type="journal article" date="1998" name="Science">
        <title>Genome sequence of the nematode C. elegans: a platform for investigating biology.</title>
        <authorList>
            <consortium name="The C. elegans sequencing consortium"/>
            <person name="Sulson J.E."/>
            <person name="Waterston R."/>
        </authorList>
    </citation>
    <scope>NUCLEOTIDE SEQUENCE [LARGE SCALE GENOMIC DNA]</scope>
    <source>
        <strain evidence="2 3">Bristol N2</strain>
    </source>
</reference>
<dbReference type="PeptideAtlas" id="Q95R19"/>
<proteinExistence type="evidence at protein level"/>
<dbReference type="CTD" id="259374"/>
<dbReference type="HOGENOM" id="CLU_1373324_0_0_1"/>
<dbReference type="OrthoDB" id="5809190at2759"/>
<dbReference type="Bgee" id="WBGene00015011">
    <property type="expression patterns" value="Expressed in adult organism and 3 other cell types or tissues"/>
</dbReference>
<dbReference type="AlphaFoldDB" id="Q95R19"/>
<name>Q95R19_CAEEL</name>
<dbReference type="FunCoup" id="Q95R19">
    <property type="interactions" value="1583"/>
</dbReference>
<evidence type="ECO:0000313" key="3">
    <source>
        <dbReference type="Proteomes" id="UP000001940"/>
    </source>
</evidence>
<dbReference type="RefSeq" id="NP_491417.1">
    <property type="nucleotide sequence ID" value="NM_059016.8"/>
</dbReference>
<dbReference type="Proteomes" id="UP000001940">
    <property type="component" value="Chromosome I"/>
</dbReference>
<protein>
    <submittedName>
        <fullName evidence="2">Plus3 domain-containing protein</fullName>
    </submittedName>
</protein>
<gene>
    <name evidence="2 4" type="ORF">B0041.8</name>
    <name evidence="2" type="ORF">CELE_B0041.8</name>
</gene>
<dbReference type="GeneID" id="259374"/>
<dbReference type="InParanoid" id="Q95R19"/>
<dbReference type="PaxDb" id="6239-B0041.8.2"/>
<accession>Q95R19</accession>
<dbReference type="OMA" id="CGCRMLR"/>
<dbReference type="EMBL" id="BX284601">
    <property type="protein sequence ID" value="CCD61254.1"/>
    <property type="molecule type" value="Genomic_DNA"/>
</dbReference>
<keyword evidence="5" id="KW-1267">Proteomics identification</keyword>